<feature type="region of interest" description="Disordered" evidence="1">
    <location>
        <begin position="1"/>
        <end position="27"/>
    </location>
</feature>
<dbReference type="EMBL" id="JAWJWE010000041">
    <property type="protein sequence ID" value="KAK6618609.1"/>
    <property type="molecule type" value="Genomic_DNA"/>
</dbReference>
<feature type="compositionally biased region" description="Basic and acidic residues" evidence="1">
    <location>
        <begin position="1"/>
        <end position="26"/>
    </location>
</feature>
<feature type="region of interest" description="Disordered" evidence="1">
    <location>
        <begin position="204"/>
        <end position="322"/>
    </location>
</feature>
<accession>A0AAN8P1D5</accession>
<dbReference type="AlphaFoldDB" id="A0AAN8P1D5"/>
<proteinExistence type="predicted"/>
<feature type="region of interest" description="Disordered" evidence="1">
    <location>
        <begin position="115"/>
        <end position="173"/>
    </location>
</feature>
<evidence type="ECO:0000313" key="3">
    <source>
        <dbReference type="Proteomes" id="UP001372834"/>
    </source>
</evidence>
<sequence length="486" mass="54967">MSDKSLGKSEVAAKTKTDSQKSESFKPNKSTLYTIVKTVKPAGEPPAEVTEEMTTSEEECKVKNNVSTLYRIVSSQNMVVKPLETVDDGIEYENVLESQDNQSSFAENSVYYVDDAKPEVRKPPPEKKKSSELKKASVEIRISSPVHEKPPRIQSVGEKAKKPKTTEAPTDAALGDLSTIRFSFLDSTSDDNAREFEYDTIDETKNSIEASNREYMAMSDSSGTENLYSSPRTSLNSPQPGESPHGEYVVSDQDASGSGEKSDGDSELFYAASEVLNLRPETPSKKGKESLEYEDLELENERLPEIPHRQTTAEPEEYADVDVNDYCRHREENPKKLNMNPKDKKAYVRVRSKINKAWKSMKNWINEERETKENLNSTPQRTTTIDMIKVIREDVKDVEGEPEIVKRNESPCSESPRLSFLNENINFIEAERRENSDCGTYVDMTRSQVSETSGFTLLRKRREGTSGPPSFRKIRCYPEVRRIVSI</sequence>
<feature type="compositionally biased region" description="Polar residues" evidence="1">
    <location>
        <begin position="219"/>
        <end position="240"/>
    </location>
</feature>
<reference evidence="2 3" key="1">
    <citation type="submission" date="2023-10" db="EMBL/GenBank/DDBJ databases">
        <title>Genomes of two closely related lineages of the louse Polyplax serrata with different host specificities.</title>
        <authorList>
            <person name="Martinu J."/>
            <person name="Tarabai H."/>
            <person name="Stefka J."/>
            <person name="Hypsa V."/>
        </authorList>
    </citation>
    <scope>NUCLEOTIDE SEQUENCE [LARGE SCALE GENOMIC DNA]</scope>
    <source>
        <strain evidence="2">HR10_N</strain>
    </source>
</reference>
<dbReference type="Proteomes" id="UP001372834">
    <property type="component" value="Unassembled WGS sequence"/>
</dbReference>
<comment type="caution">
    <text evidence="2">The sequence shown here is derived from an EMBL/GenBank/DDBJ whole genome shotgun (WGS) entry which is preliminary data.</text>
</comment>
<feature type="compositionally biased region" description="Basic and acidic residues" evidence="1">
    <location>
        <begin position="299"/>
        <end position="308"/>
    </location>
</feature>
<gene>
    <name evidence="2" type="ORF">RUM43_013000</name>
</gene>
<name>A0AAN8P1D5_POLSC</name>
<feature type="compositionally biased region" description="Basic and acidic residues" evidence="1">
    <location>
        <begin position="115"/>
        <end position="138"/>
    </location>
</feature>
<evidence type="ECO:0000313" key="2">
    <source>
        <dbReference type="EMBL" id="KAK6618609.1"/>
    </source>
</evidence>
<feature type="compositionally biased region" description="Basic and acidic residues" evidence="1">
    <location>
        <begin position="282"/>
        <end position="291"/>
    </location>
</feature>
<protein>
    <submittedName>
        <fullName evidence="2">Uncharacterized protein</fullName>
    </submittedName>
</protein>
<evidence type="ECO:0000256" key="1">
    <source>
        <dbReference type="SAM" id="MobiDB-lite"/>
    </source>
</evidence>
<organism evidence="2 3">
    <name type="scientific">Polyplax serrata</name>
    <name type="common">Common mouse louse</name>
    <dbReference type="NCBI Taxonomy" id="468196"/>
    <lineage>
        <taxon>Eukaryota</taxon>
        <taxon>Metazoa</taxon>
        <taxon>Ecdysozoa</taxon>
        <taxon>Arthropoda</taxon>
        <taxon>Hexapoda</taxon>
        <taxon>Insecta</taxon>
        <taxon>Pterygota</taxon>
        <taxon>Neoptera</taxon>
        <taxon>Paraneoptera</taxon>
        <taxon>Psocodea</taxon>
        <taxon>Troctomorpha</taxon>
        <taxon>Phthiraptera</taxon>
        <taxon>Anoplura</taxon>
        <taxon>Polyplacidae</taxon>
        <taxon>Polyplax</taxon>
    </lineage>
</organism>